<dbReference type="InterPro" id="IPR029063">
    <property type="entry name" value="SAM-dependent_MTases_sf"/>
</dbReference>
<protein>
    <recommendedName>
        <fullName evidence="6">Ribosomal RNA small subunit methyltransferase G</fullName>
        <ecNumber evidence="6">2.1.1.-</ecNumber>
    </recommendedName>
    <alternativeName>
        <fullName evidence="6">16S rRNA 7-methylguanosine methyltransferase</fullName>
        <shortName evidence="6">16S rRNA m7G methyltransferase</shortName>
    </alternativeName>
</protein>
<evidence type="ECO:0000256" key="2">
    <source>
        <dbReference type="ARBA" id="ARBA00022552"/>
    </source>
</evidence>
<comment type="caution">
    <text evidence="6">Lacks conserved residue(s) required for the propagation of feature annotation.</text>
</comment>
<gene>
    <name evidence="6 7" type="primary">rsmG</name>
    <name evidence="7" type="ORF">JQM67_09300</name>
</gene>
<evidence type="ECO:0000313" key="7">
    <source>
        <dbReference type="EMBL" id="MCF2652800.1"/>
    </source>
</evidence>
<dbReference type="NCBIfam" id="TIGR00138">
    <property type="entry name" value="rsmG_gidB"/>
    <property type="match status" value="1"/>
</dbReference>
<proteinExistence type="inferred from homology"/>
<evidence type="ECO:0000256" key="6">
    <source>
        <dbReference type="HAMAP-Rule" id="MF_00074"/>
    </source>
</evidence>
<evidence type="ECO:0000256" key="5">
    <source>
        <dbReference type="ARBA" id="ARBA00022691"/>
    </source>
</evidence>
<comment type="subcellular location">
    <subcellularLocation>
        <location evidence="6">Cytoplasm</location>
    </subcellularLocation>
</comment>
<dbReference type="RefSeq" id="WP_235323827.1">
    <property type="nucleotide sequence ID" value="NZ_JAFBIT010000002.1"/>
</dbReference>
<feature type="binding site" evidence="6">
    <location>
        <position position="78"/>
    </location>
    <ligand>
        <name>S-adenosyl-L-methionine</name>
        <dbReference type="ChEBI" id="CHEBI:59789"/>
    </ligand>
</feature>
<sequence>MEIQNELIALAKEIGVKVTPAQAAQFETYLGLLLERNEVMNLTAITDPHEAVVKHFVDSLTLLKAVEIKKGAKLIDVGTGAGFPGLPVKIMRPDIELTLLDSLNKRLVFLQDVCKAIGVEATCIHKRAEEAGRDVKLRESFDVVTARAVANMNTLAEYCIPLVKMKGIFAAMKGPGLAEEMALAKRAVSTLGCKIVKNVPFTLPDAEHSERNIAVMQKIAFTPKTYPRHGGTITKKPLFLEKEDK</sequence>
<dbReference type="Gene3D" id="3.40.50.150">
    <property type="entry name" value="Vaccinia Virus protein VP39"/>
    <property type="match status" value="1"/>
</dbReference>
<comment type="function">
    <text evidence="6">Specifically methylates the N7 position of a guanine in 16S rRNA.</text>
</comment>
<feature type="binding site" evidence="6">
    <location>
        <begin position="128"/>
        <end position="129"/>
    </location>
    <ligand>
        <name>S-adenosyl-L-methionine</name>
        <dbReference type="ChEBI" id="CHEBI:59789"/>
    </ligand>
</feature>
<accession>A0ABS9CR79</accession>
<evidence type="ECO:0000256" key="3">
    <source>
        <dbReference type="ARBA" id="ARBA00022603"/>
    </source>
</evidence>
<organism evidence="7 8">
    <name type="scientific">Anaeromassilibacillus senegalensis</name>
    <dbReference type="NCBI Taxonomy" id="1673717"/>
    <lineage>
        <taxon>Bacteria</taxon>
        <taxon>Bacillati</taxon>
        <taxon>Bacillota</taxon>
        <taxon>Clostridia</taxon>
        <taxon>Eubacteriales</taxon>
        <taxon>Acutalibacteraceae</taxon>
        <taxon>Anaeromassilibacillus</taxon>
    </lineage>
</organism>
<evidence type="ECO:0000313" key="8">
    <source>
        <dbReference type="Proteomes" id="UP001299220"/>
    </source>
</evidence>
<dbReference type="PANTHER" id="PTHR31760:SF0">
    <property type="entry name" value="S-ADENOSYL-L-METHIONINE-DEPENDENT METHYLTRANSFERASES SUPERFAMILY PROTEIN"/>
    <property type="match status" value="1"/>
</dbReference>
<dbReference type="SUPFAM" id="SSF53335">
    <property type="entry name" value="S-adenosyl-L-methionine-dependent methyltransferases"/>
    <property type="match status" value="1"/>
</dbReference>
<comment type="similarity">
    <text evidence="6">Belongs to the methyltransferase superfamily. RNA methyltransferase RsmG family.</text>
</comment>
<dbReference type="EMBL" id="JAFBIT010000002">
    <property type="protein sequence ID" value="MCF2652800.1"/>
    <property type="molecule type" value="Genomic_DNA"/>
</dbReference>
<reference evidence="7 8" key="1">
    <citation type="submission" date="2020-12" db="EMBL/GenBank/DDBJ databases">
        <title>Whole genome sequences of gut porcine anaerobes.</title>
        <authorList>
            <person name="Kubasova T."/>
            <person name="Jahodarova E."/>
            <person name="Rychlik I."/>
        </authorList>
    </citation>
    <scope>NUCLEOTIDE SEQUENCE [LARGE SCALE GENOMIC DNA]</scope>
    <source>
        <strain evidence="7 8">An867</strain>
    </source>
</reference>
<dbReference type="Pfam" id="PF02527">
    <property type="entry name" value="GidB"/>
    <property type="match status" value="1"/>
</dbReference>
<keyword evidence="1 6" id="KW-0963">Cytoplasm</keyword>
<dbReference type="InterPro" id="IPR003682">
    <property type="entry name" value="rRNA_ssu_MeTfrase_G"/>
</dbReference>
<keyword evidence="3 6" id="KW-0489">Methyltransferase</keyword>
<dbReference type="PANTHER" id="PTHR31760">
    <property type="entry name" value="S-ADENOSYL-L-METHIONINE-DEPENDENT METHYLTRANSFERASES SUPERFAMILY PROTEIN"/>
    <property type="match status" value="1"/>
</dbReference>
<feature type="binding site" evidence="6">
    <location>
        <position position="147"/>
    </location>
    <ligand>
        <name>S-adenosyl-L-methionine</name>
        <dbReference type="ChEBI" id="CHEBI:59789"/>
    </ligand>
</feature>
<evidence type="ECO:0000256" key="1">
    <source>
        <dbReference type="ARBA" id="ARBA00022490"/>
    </source>
</evidence>
<feature type="binding site" evidence="6">
    <location>
        <position position="83"/>
    </location>
    <ligand>
        <name>S-adenosyl-L-methionine</name>
        <dbReference type="ChEBI" id="CHEBI:59789"/>
    </ligand>
</feature>
<dbReference type="HAMAP" id="MF_00074">
    <property type="entry name" value="16SrRNA_methyltr_G"/>
    <property type="match status" value="1"/>
</dbReference>
<keyword evidence="5 6" id="KW-0949">S-adenosyl-L-methionine</keyword>
<name>A0ABS9CR79_9FIRM</name>
<keyword evidence="8" id="KW-1185">Reference proteome</keyword>
<keyword evidence="4 6" id="KW-0808">Transferase</keyword>
<evidence type="ECO:0000256" key="4">
    <source>
        <dbReference type="ARBA" id="ARBA00022679"/>
    </source>
</evidence>
<dbReference type="PIRSF" id="PIRSF003078">
    <property type="entry name" value="GidB"/>
    <property type="match status" value="1"/>
</dbReference>
<comment type="caution">
    <text evidence="7">The sequence shown here is derived from an EMBL/GenBank/DDBJ whole genome shotgun (WGS) entry which is preliminary data.</text>
</comment>
<dbReference type="EC" id="2.1.1.-" evidence="6"/>
<keyword evidence="2 6" id="KW-0698">rRNA processing</keyword>
<dbReference type="Proteomes" id="UP001299220">
    <property type="component" value="Unassembled WGS sequence"/>
</dbReference>